<dbReference type="Proteomes" id="UP000184462">
    <property type="component" value="Unassembled WGS sequence"/>
</dbReference>
<organism evidence="1 2">
    <name type="scientific">Psychroflexus salarius</name>
    <dbReference type="NCBI Taxonomy" id="1155689"/>
    <lineage>
        <taxon>Bacteria</taxon>
        <taxon>Pseudomonadati</taxon>
        <taxon>Bacteroidota</taxon>
        <taxon>Flavobacteriia</taxon>
        <taxon>Flavobacteriales</taxon>
        <taxon>Flavobacteriaceae</taxon>
        <taxon>Psychroflexus</taxon>
    </lineage>
</organism>
<dbReference type="AlphaFoldDB" id="A0A1M4Y204"/>
<evidence type="ECO:0000313" key="2">
    <source>
        <dbReference type="Proteomes" id="UP000184462"/>
    </source>
</evidence>
<dbReference type="STRING" id="1155689.SAMN05444278_1123"/>
<dbReference type="RefSeq" id="WP_073193679.1">
    <property type="nucleotide sequence ID" value="NZ_FQTW01000012.1"/>
</dbReference>
<name>A0A1M4Y204_9FLAO</name>
<keyword evidence="2" id="KW-1185">Reference proteome</keyword>
<sequence>MEKHLLKIIQTQGVLIMTLKHNVDYMEAYAVFRRKELININHLLRLYHLVQNDSVLILYKLIKNDESYSLDNLKALLFSNKLIDKKDNFLKAVSISKKIKKKYKQLNIEEIRDTYIGHFDLSRNEHYIKSKDFKLLSEYLQDYFWYIESLFGEERTDVDRFSYKSLMPILDLEIKNHKKNNQ</sequence>
<evidence type="ECO:0000313" key="1">
    <source>
        <dbReference type="EMBL" id="SHE99718.1"/>
    </source>
</evidence>
<protein>
    <submittedName>
        <fullName evidence="1">Uncharacterized protein</fullName>
    </submittedName>
</protein>
<gene>
    <name evidence="1" type="ORF">SAMN05444278_1123</name>
</gene>
<reference evidence="1 2" key="1">
    <citation type="submission" date="2016-11" db="EMBL/GenBank/DDBJ databases">
        <authorList>
            <person name="Jaros S."/>
            <person name="Januszkiewicz K."/>
            <person name="Wedrychowicz H."/>
        </authorList>
    </citation>
    <scope>NUCLEOTIDE SEQUENCE [LARGE SCALE GENOMIC DNA]</scope>
    <source>
        <strain evidence="1 2">DSM 25661</strain>
    </source>
</reference>
<proteinExistence type="predicted"/>
<accession>A0A1M4Y204</accession>
<dbReference type="EMBL" id="FQTW01000012">
    <property type="protein sequence ID" value="SHE99718.1"/>
    <property type="molecule type" value="Genomic_DNA"/>
</dbReference>